<sequence>MCATLGEAVAKTTALDRETWQPQQQQHQGGVSSRSSPYPRPTGGVLPVCVASHVVVTTCKFYGVSDHGVLHTIGETSQQRQDARRAKETGR</sequence>
<proteinExistence type="predicted"/>
<dbReference type="EMBL" id="NMUH01002415">
    <property type="protein sequence ID" value="MQL99818.1"/>
    <property type="molecule type" value="Genomic_DNA"/>
</dbReference>
<keyword evidence="3" id="KW-1185">Reference proteome</keyword>
<organism evidence="2 3">
    <name type="scientific">Colocasia esculenta</name>
    <name type="common">Wild taro</name>
    <name type="synonym">Arum esculentum</name>
    <dbReference type="NCBI Taxonomy" id="4460"/>
    <lineage>
        <taxon>Eukaryota</taxon>
        <taxon>Viridiplantae</taxon>
        <taxon>Streptophyta</taxon>
        <taxon>Embryophyta</taxon>
        <taxon>Tracheophyta</taxon>
        <taxon>Spermatophyta</taxon>
        <taxon>Magnoliopsida</taxon>
        <taxon>Liliopsida</taxon>
        <taxon>Araceae</taxon>
        <taxon>Aroideae</taxon>
        <taxon>Colocasieae</taxon>
        <taxon>Colocasia</taxon>
    </lineage>
</organism>
<reference evidence="2" key="1">
    <citation type="submission" date="2017-07" db="EMBL/GenBank/DDBJ databases">
        <title>Taro Niue Genome Assembly and Annotation.</title>
        <authorList>
            <person name="Atibalentja N."/>
            <person name="Keating K."/>
            <person name="Fields C.J."/>
        </authorList>
    </citation>
    <scope>NUCLEOTIDE SEQUENCE</scope>
    <source>
        <strain evidence="2">Niue_2</strain>
        <tissue evidence="2">Leaf</tissue>
    </source>
</reference>
<evidence type="ECO:0000313" key="3">
    <source>
        <dbReference type="Proteomes" id="UP000652761"/>
    </source>
</evidence>
<evidence type="ECO:0000313" key="2">
    <source>
        <dbReference type="EMBL" id="MQL99818.1"/>
    </source>
</evidence>
<gene>
    <name evidence="2" type="ORF">Taro_032548</name>
</gene>
<feature type="region of interest" description="Disordered" evidence="1">
    <location>
        <begin position="13"/>
        <end position="40"/>
    </location>
</feature>
<name>A0A843VSX6_COLES</name>
<evidence type="ECO:0000256" key="1">
    <source>
        <dbReference type="SAM" id="MobiDB-lite"/>
    </source>
</evidence>
<comment type="caution">
    <text evidence="2">The sequence shown here is derived from an EMBL/GenBank/DDBJ whole genome shotgun (WGS) entry which is preliminary data.</text>
</comment>
<dbReference type="Proteomes" id="UP000652761">
    <property type="component" value="Unassembled WGS sequence"/>
</dbReference>
<accession>A0A843VSX6</accession>
<dbReference type="AlphaFoldDB" id="A0A843VSX6"/>
<protein>
    <submittedName>
        <fullName evidence="2">Uncharacterized protein</fullName>
    </submittedName>
</protein>